<feature type="transmembrane region" description="Helical" evidence="1">
    <location>
        <begin position="205"/>
        <end position="223"/>
    </location>
</feature>
<evidence type="ECO:0000256" key="1">
    <source>
        <dbReference type="SAM" id="Phobius"/>
    </source>
</evidence>
<keyword evidence="1" id="KW-1133">Transmembrane helix</keyword>
<feature type="transmembrane region" description="Helical" evidence="1">
    <location>
        <begin position="30"/>
        <end position="49"/>
    </location>
</feature>
<keyword evidence="3" id="KW-1185">Reference proteome</keyword>
<reference evidence="2 3" key="1">
    <citation type="submission" date="2024-01" db="EMBL/GenBank/DDBJ databases">
        <title>Complete genome sequence of Citroniella saccharovorans strain M6.X9, isolated from human fecal sample.</title>
        <authorList>
            <person name="Cheng G."/>
            <person name="Westerholm M."/>
            <person name="Schnurer A."/>
        </authorList>
    </citation>
    <scope>NUCLEOTIDE SEQUENCE [LARGE SCALE GENOMIC DNA]</scope>
    <source>
        <strain evidence="2 3">DSM 29873</strain>
    </source>
</reference>
<organism evidence="2 3">
    <name type="scientific">Citroniella saccharovorans</name>
    <dbReference type="NCBI Taxonomy" id="2053367"/>
    <lineage>
        <taxon>Bacteria</taxon>
        <taxon>Bacillati</taxon>
        <taxon>Bacillota</taxon>
        <taxon>Tissierellia</taxon>
        <taxon>Tissierellales</taxon>
        <taxon>Peptoniphilaceae</taxon>
        <taxon>Citroniella</taxon>
    </lineage>
</organism>
<feature type="transmembrane region" description="Helical" evidence="1">
    <location>
        <begin position="116"/>
        <end position="142"/>
    </location>
</feature>
<evidence type="ECO:0000313" key="2">
    <source>
        <dbReference type="EMBL" id="MEB3428757.1"/>
    </source>
</evidence>
<protein>
    <submittedName>
        <fullName evidence="2">Uncharacterized protein</fullName>
    </submittedName>
</protein>
<keyword evidence="1" id="KW-0812">Transmembrane</keyword>
<sequence>MSNDTLSTNKDKNKLLSSSKLLNLELYRNIINKNTLISIGIFLLIKLYVNYDSIILSLRGAFNPNILNFFQNAFGSFLNVLLFASLTVFFGFSFYNDYFSKYYQNYITKTGKKKYIFAKLISMYISIFLVCLISFLLLYFILLNFAWPKEPPYQEFKIDISFYELRNISPFLFIFLLSISYSLYYTIWCAAGFLLSLFISNKKALFILPSLVYTSFFALYSFVPAMRLIDPLYYTRFLLDTGGIFSSFLMGVFIDCLFLYIIYIFSRDRIKKVIKC</sequence>
<dbReference type="Proteomes" id="UP001357733">
    <property type="component" value="Unassembled WGS sequence"/>
</dbReference>
<proteinExistence type="predicted"/>
<name>A0AAW9MXJ1_9FIRM</name>
<evidence type="ECO:0000313" key="3">
    <source>
        <dbReference type="Proteomes" id="UP001357733"/>
    </source>
</evidence>
<accession>A0AAW9MXJ1</accession>
<gene>
    <name evidence="2" type="ORF">VLK81_01755</name>
</gene>
<feature type="transmembrane region" description="Helical" evidence="1">
    <location>
        <begin position="171"/>
        <end position="198"/>
    </location>
</feature>
<dbReference type="EMBL" id="JAYKOT010000001">
    <property type="protein sequence ID" value="MEB3428757.1"/>
    <property type="molecule type" value="Genomic_DNA"/>
</dbReference>
<dbReference type="RefSeq" id="WP_324618788.1">
    <property type="nucleotide sequence ID" value="NZ_JAYKOT010000001.1"/>
</dbReference>
<feature type="transmembrane region" description="Helical" evidence="1">
    <location>
        <begin position="243"/>
        <end position="265"/>
    </location>
</feature>
<keyword evidence="1" id="KW-0472">Membrane</keyword>
<feature type="transmembrane region" description="Helical" evidence="1">
    <location>
        <begin position="69"/>
        <end position="95"/>
    </location>
</feature>
<dbReference type="AlphaFoldDB" id="A0AAW9MXJ1"/>
<comment type="caution">
    <text evidence="2">The sequence shown here is derived from an EMBL/GenBank/DDBJ whole genome shotgun (WGS) entry which is preliminary data.</text>
</comment>